<protein>
    <submittedName>
        <fullName evidence="2">Clavaminate synthase-like protein</fullName>
    </submittedName>
</protein>
<name>A0A0M8MU03_9BASI</name>
<dbReference type="InterPro" id="IPR041667">
    <property type="entry name" value="Cupin_8"/>
</dbReference>
<evidence type="ECO:0000259" key="1">
    <source>
        <dbReference type="PROSITE" id="PS51184"/>
    </source>
</evidence>
<dbReference type="SMART" id="SM00558">
    <property type="entry name" value="JmjC"/>
    <property type="match status" value="1"/>
</dbReference>
<evidence type="ECO:0000313" key="3">
    <source>
        <dbReference type="Proteomes" id="UP000037751"/>
    </source>
</evidence>
<dbReference type="GO" id="GO:0005634">
    <property type="term" value="C:nucleus"/>
    <property type="evidence" value="ECO:0007669"/>
    <property type="project" value="TreeGrafter"/>
</dbReference>
<dbReference type="AlphaFoldDB" id="A0A0M8MU03"/>
<dbReference type="STRING" id="77020.A0A0M8MU03"/>
<dbReference type="SUPFAM" id="SSF81383">
    <property type="entry name" value="F-box domain"/>
    <property type="match status" value="1"/>
</dbReference>
<dbReference type="EMBL" id="LGAV01000005">
    <property type="protein sequence ID" value="KOS13571.1"/>
    <property type="molecule type" value="Genomic_DNA"/>
</dbReference>
<dbReference type="GeneID" id="28728262"/>
<organism evidence="2 3">
    <name type="scientific">Malassezia pachydermatis</name>
    <dbReference type="NCBI Taxonomy" id="77020"/>
    <lineage>
        <taxon>Eukaryota</taxon>
        <taxon>Fungi</taxon>
        <taxon>Dikarya</taxon>
        <taxon>Basidiomycota</taxon>
        <taxon>Ustilaginomycotina</taxon>
        <taxon>Malasseziomycetes</taxon>
        <taxon>Malasseziales</taxon>
        <taxon>Malasseziaceae</taxon>
        <taxon>Malassezia</taxon>
    </lineage>
</organism>
<keyword evidence="3" id="KW-1185">Reference proteome</keyword>
<dbReference type="PANTHER" id="PTHR12480:SF21">
    <property type="entry name" value="JMJC DOMAIN-CONTAINING PROTEIN 8"/>
    <property type="match status" value="1"/>
</dbReference>
<dbReference type="OrthoDB" id="424465at2759"/>
<gene>
    <name evidence="2" type="ORF">Malapachy_1891</name>
</gene>
<dbReference type="PROSITE" id="PS51184">
    <property type="entry name" value="JMJC"/>
    <property type="match status" value="1"/>
</dbReference>
<dbReference type="RefSeq" id="XP_017991203.1">
    <property type="nucleotide sequence ID" value="XM_018136387.1"/>
</dbReference>
<dbReference type="VEuPathDB" id="FungiDB:Malapachy_1891"/>
<evidence type="ECO:0000313" key="2">
    <source>
        <dbReference type="EMBL" id="KOS13571.1"/>
    </source>
</evidence>
<proteinExistence type="predicted"/>
<dbReference type="InterPro" id="IPR036047">
    <property type="entry name" value="F-box-like_dom_sf"/>
</dbReference>
<dbReference type="Proteomes" id="UP000037751">
    <property type="component" value="Unassembled WGS sequence"/>
</dbReference>
<dbReference type="InterPro" id="IPR050910">
    <property type="entry name" value="JMJD6_ArgDemeth/LysHydrox"/>
</dbReference>
<dbReference type="Pfam" id="PF13621">
    <property type="entry name" value="Cupin_8"/>
    <property type="match status" value="1"/>
</dbReference>
<feature type="domain" description="JmjC" evidence="1">
    <location>
        <begin position="305"/>
        <end position="472"/>
    </location>
</feature>
<sequence>MSSSLPLAVGSHPLGIKPLGNAWFDGVQSTRSHDLGYFSKLEDAFLLQLLIEWLDAPSLLRLSAAGRSFYALGNTPSVWREKYIADFHEDILVWHGSWRAMYAAAHLKRQSASEHDLAMIRAASQCQVSAKGVYSEAIYHEFMTSAFDPAPFLEHHARLEQKRLRRVRKVSTEEAHGHPRFSDNFTRVNAKKMSAFDFVSHYAEKNYPCILVHATEDWPCRTWSLDYICQAWGSRIFQAEAIRISGRAYIDYARSYGGGGQPDSQIGAVPDTSPFYLFDATVAAEEVEASKGWRIPSAIVRYPAQYTESSSDEESADATRADLFSLMGAMRPDYRWLIAGPARSGSGWHKDPNMTSAWNAVMHGTKYWMMLPPDVSPPGVFVSEDHSEVTAPASLSEWMLDFYAETKAKHGRRECGGDGQLLEGVCAAGEVMYVPSGWWHLVINLDESVALTQNFVSKAELSSVLAFMKYSPDQISGFRSKTGKETLYDTFLSRLLDYDTTMTQQAVNEMKKPAFCAPATDVSKEDSHVSWRERLCQDATATSTWSLAGCIDDSELGDIPWS</sequence>
<dbReference type="SUPFAM" id="SSF51197">
    <property type="entry name" value="Clavaminate synthase-like"/>
    <property type="match status" value="1"/>
</dbReference>
<dbReference type="PANTHER" id="PTHR12480">
    <property type="entry name" value="ARGININE DEMETHYLASE AND LYSYL-HYDROXYLASE JMJD"/>
    <property type="match status" value="1"/>
</dbReference>
<accession>A0A0M8MU03</accession>
<dbReference type="Gene3D" id="2.60.120.650">
    <property type="entry name" value="Cupin"/>
    <property type="match status" value="1"/>
</dbReference>
<dbReference type="InterPro" id="IPR003347">
    <property type="entry name" value="JmjC_dom"/>
</dbReference>
<reference evidence="2 3" key="1">
    <citation type="submission" date="2015-07" db="EMBL/GenBank/DDBJ databases">
        <title>Draft Genome Sequence of Malassezia furfur CBS1878 and Malassezia pachydermatis CBS1879.</title>
        <authorList>
            <person name="Triana S."/>
            <person name="Ohm R."/>
            <person name="Gonzalez A."/>
            <person name="DeCock H."/>
            <person name="Restrepo S."/>
            <person name="Celis A."/>
        </authorList>
    </citation>
    <scope>NUCLEOTIDE SEQUENCE [LARGE SCALE GENOMIC DNA]</scope>
    <source>
        <strain evidence="2 3">CBS 1879</strain>
    </source>
</reference>
<comment type="caution">
    <text evidence="2">The sequence shown here is derived from an EMBL/GenBank/DDBJ whole genome shotgun (WGS) entry which is preliminary data.</text>
</comment>
<dbReference type="GO" id="GO:0000987">
    <property type="term" value="F:cis-regulatory region sequence-specific DNA binding"/>
    <property type="evidence" value="ECO:0007669"/>
    <property type="project" value="TreeGrafter"/>
</dbReference>